<name>A0ACB8YMR9_9ASTR</name>
<evidence type="ECO:0000313" key="2">
    <source>
        <dbReference type="Proteomes" id="UP001056120"/>
    </source>
</evidence>
<keyword evidence="2" id="KW-1185">Reference proteome</keyword>
<dbReference type="EMBL" id="CM042044">
    <property type="protein sequence ID" value="KAI3686807.1"/>
    <property type="molecule type" value="Genomic_DNA"/>
</dbReference>
<dbReference type="Proteomes" id="UP001056120">
    <property type="component" value="Linkage Group LG27"/>
</dbReference>
<reference evidence="2" key="1">
    <citation type="journal article" date="2022" name="Mol. Ecol. Resour.">
        <title>The genomes of chicory, endive, great burdock and yacon provide insights into Asteraceae palaeo-polyploidization history and plant inulin production.</title>
        <authorList>
            <person name="Fan W."/>
            <person name="Wang S."/>
            <person name="Wang H."/>
            <person name="Wang A."/>
            <person name="Jiang F."/>
            <person name="Liu H."/>
            <person name="Zhao H."/>
            <person name="Xu D."/>
            <person name="Zhang Y."/>
        </authorList>
    </citation>
    <scope>NUCLEOTIDE SEQUENCE [LARGE SCALE GENOMIC DNA]</scope>
    <source>
        <strain evidence="2">cv. Yunnan</strain>
    </source>
</reference>
<reference evidence="1 2" key="2">
    <citation type="journal article" date="2022" name="Mol. Ecol. Resour.">
        <title>The genomes of chicory, endive, great burdock and yacon provide insights into Asteraceae paleo-polyploidization history and plant inulin production.</title>
        <authorList>
            <person name="Fan W."/>
            <person name="Wang S."/>
            <person name="Wang H."/>
            <person name="Wang A."/>
            <person name="Jiang F."/>
            <person name="Liu H."/>
            <person name="Zhao H."/>
            <person name="Xu D."/>
            <person name="Zhang Y."/>
        </authorList>
    </citation>
    <scope>NUCLEOTIDE SEQUENCE [LARGE SCALE GENOMIC DNA]</scope>
    <source>
        <strain evidence="2">cv. Yunnan</strain>
        <tissue evidence="1">Leaves</tissue>
    </source>
</reference>
<evidence type="ECO:0000313" key="1">
    <source>
        <dbReference type="EMBL" id="KAI3686807.1"/>
    </source>
</evidence>
<sequence>MTSQTVRRVSECFIKPLHDLSQDTKQPIYLTPFELPFLNGNYSQKGLLFTKPPEIQDFSITDFLEHLRHSLSATLTHFYPLAARLATRKQETPPSYVIYIDPENSPGAKFVYATVDLTVSDILTAGDVPSVVHSFFDLNDAINHDGHTLPLLSIQVTELTDGIFIGGSVNHLLADGTSFWHFMAAWSEIFTSKDHKNGYLISRPPIFKRWVLEGSDPITSLPFTHQDQFIARSEKPQLIKERFFHFSTAAVSKLKAKANNECNTQKISSLQAVSALLWRCVTRVRHQAPNSETVCKLVVSNRRRLKPPLFDDYFGSPIDTVGGTTTVEDLMAHGLGWAALRIHEAVANHNDEAVKKWVESWYKNPVVYKINGLFHPNTTHIGSSPRFDMYGCEFGLGKAVAARSGFVNKADGKMTMYPGREGGGSMDVEVCLLPEYMMGLECDQEFVTAIKNN</sequence>
<organism evidence="1 2">
    <name type="scientific">Smallanthus sonchifolius</name>
    <dbReference type="NCBI Taxonomy" id="185202"/>
    <lineage>
        <taxon>Eukaryota</taxon>
        <taxon>Viridiplantae</taxon>
        <taxon>Streptophyta</taxon>
        <taxon>Embryophyta</taxon>
        <taxon>Tracheophyta</taxon>
        <taxon>Spermatophyta</taxon>
        <taxon>Magnoliopsida</taxon>
        <taxon>eudicotyledons</taxon>
        <taxon>Gunneridae</taxon>
        <taxon>Pentapetalae</taxon>
        <taxon>asterids</taxon>
        <taxon>campanulids</taxon>
        <taxon>Asterales</taxon>
        <taxon>Asteraceae</taxon>
        <taxon>Asteroideae</taxon>
        <taxon>Heliantheae alliance</taxon>
        <taxon>Millerieae</taxon>
        <taxon>Smallanthus</taxon>
    </lineage>
</organism>
<accession>A0ACB8YMR9</accession>
<gene>
    <name evidence="1" type="ORF">L1987_80496</name>
</gene>
<protein>
    <submittedName>
        <fullName evidence="1">Uncharacterized protein</fullName>
    </submittedName>
</protein>
<comment type="caution">
    <text evidence="1">The sequence shown here is derived from an EMBL/GenBank/DDBJ whole genome shotgun (WGS) entry which is preliminary data.</text>
</comment>
<proteinExistence type="predicted"/>